<comment type="cofactor">
    <cofactor evidence="1">
        <name>a divalent metal cation</name>
        <dbReference type="ChEBI" id="CHEBI:60240"/>
    </cofactor>
</comment>
<keyword evidence="3" id="KW-0472">Membrane</keyword>
<keyword evidence="2" id="KW-0479">Metal-binding</keyword>
<feature type="transmembrane region" description="Helical" evidence="3">
    <location>
        <begin position="86"/>
        <end position="114"/>
    </location>
</feature>
<dbReference type="GO" id="GO:0046872">
    <property type="term" value="F:metal ion binding"/>
    <property type="evidence" value="ECO:0007669"/>
    <property type="project" value="UniProtKB-KW"/>
</dbReference>
<keyword evidence="6" id="KW-1185">Reference proteome</keyword>
<gene>
    <name evidence="5" type="ORF">VP01_2172g3</name>
</gene>
<dbReference type="InterPro" id="IPR027806">
    <property type="entry name" value="HARBI1_dom"/>
</dbReference>
<evidence type="ECO:0000259" key="4">
    <source>
        <dbReference type="Pfam" id="PF13359"/>
    </source>
</evidence>
<evidence type="ECO:0000256" key="3">
    <source>
        <dbReference type="SAM" id="Phobius"/>
    </source>
</evidence>
<dbReference type="Proteomes" id="UP000037035">
    <property type="component" value="Unassembled WGS sequence"/>
</dbReference>
<dbReference type="EMBL" id="LAVV01007028">
    <property type="protein sequence ID" value="KNZ57387.1"/>
    <property type="molecule type" value="Genomic_DNA"/>
</dbReference>
<dbReference type="STRING" id="27349.A0A0L6VA23"/>
<dbReference type="OrthoDB" id="6606022at2759"/>
<name>A0A0L6VA23_9BASI</name>
<keyword evidence="3" id="KW-0812">Transmembrane</keyword>
<dbReference type="VEuPathDB" id="FungiDB:VP01_2172g3"/>
<proteinExistence type="predicted"/>
<sequence length="349" mass="40141">MAQSIQSLLISQFWLSHKQRPLEFFVFFYFEILTFIWVASLMKAPMSKENFIQLANCIRGDPIFLPKGNKPQAPVEWQLLVMLSNLGLLGMAGGSAFLSNVFGISVGSVFNYTYHCLQALILRKKEFVSWPTSEQRAARRGILSQTNLFKNCVGFNKEDYWMRKMLYGLNSIIFCDHGMRIIYALHGWFGSAHDSRVMRASHISNSGYPCHPVIVPAFKKSRGGYLDRPHKKFNYLLSLQQVVVEHKIGVLKRRWKTLTNLPLVISNENSAARASIWIRVCCMLHNYLLDNQSEDLSFLGRQAQVSEEACGTDRELWCDGIKVWRNCLFKEYQQNSISFKPFLLLSPSM</sequence>
<feature type="domain" description="DDE Tnp4" evidence="4">
    <location>
        <begin position="157"/>
        <end position="286"/>
    </location>
</feature>
<dbReference type="Pfam" id="PF13359">
    <property type="entry name" value="DDE_Tnp_4"/>
    <property type="match status" value="1"/>
</dbReference>
<evidence type="ECO:0000256" key="2">
    <source>
        <dbReference type="ARBA" id="ARBA00022723"/>
    </source>
</evidence>
<comment type="caution">
    <text evidence="5">The sequence shown here is derived from an EMBL/GenBank/DDBJ whole genome shotgun (WGS) entry which is preliminary data.</text>
</comment>
<keyword evidence="3" id="KW-1133">Transmembrane helix</keyword>
<evidence type="ECO:0000313" key="5">
    <source>
        <dbReference type="EMBL" id="KNZ57387.1"/>
    </source>
</evidence>
<feature type="transmembrane region" description="Helical" evidence="3">
    <location>
        <begin position="21"/>
        <end position="42"/>
    </location>
</feature>
<evidence type="ECO:0000256" key="1">
    <source>
        <dbReference type="ARBA" id="ARBA00001968"/>
    </source>
</evidence>
<accession>A0A0L6VA23</accession>
<reference evidence="5 6" key="1">
    <citation type="submission" date="2015-08" db="EMBL/GenBank/DDBJ databases">
        <title>Next Generation Sequencing and Analysis of the Genome of Puccinia sorghi L Schw, the Causal Agent of Maize Common Rust.</title>
        <authorList>
            <person name="Rochi L."/>
            <person name="Burguener G."/>
            <person name="Darino M."/>
            <person name="Turjanski A."/>
            <person name="Kreff E."/>
            <person name="Dieguez M.J."/>
            <person name="Sacco F."/>
        </authorList>
    </citation>
    <scope>NUCLEOTIDE SEQUENCE [LARGE SCALE GENOMIC DNA]</scope>
    <source>
        <strain evidence="5 6">RO10H11247</strain>
    </source>
</reference>
<protein>
    <recommendedName>
        <fullName evidence="4">DDE Tnp4 domain-containing protein</fullName>
    </recommendedName>
</protein>
<organism evidence="5 6">
    <name type="scientific">Puccinia sorghi</name>
    <dbReference type="NCBI Taxonomy" id="27349"/>
    <lineage>
        <taxon>Eukaryota</taxon>
        <taxon>Fungi</taxon>
        <taxon>Dikarya</taxon>
        <taxon>Basidiomycota</taxon>
        <taxon>Pucciniomycotina</taxon>
        <taxon>Pucciniomycetes</taxon>
        <taxon>Pucciniales</taxon>
        <taxon>Pucciniaceae</taxon>
        <taxon>Puccinia</taxon>
    </lineage>
</organism>
<evidence type="ECO:0000313" key="6">
    <source>
        <dbReference type="Proteomes" id="UP000037035"/>
    </source>
</evidence>
<dbReference type="AlphaFoldDB" id="A0A0L6VA23"/>